<sequence length="1154" mass="127799">MAGGNDDIVVEDEPEETYEVENIVGKSVINGEVRYKIRWKGYGPEDDTWEPLQNMQSCMDLLHMYETRRQQKEDEKRKAQLKCSSETQKDTFWKEFESGHISDIATDIYSRVKTRKRLKRMSISPAKSSDQVGSANKESLGHKTRKVKTQSFSREDDKGKRIKSSSRRKEDSDMDHSQAFVVDSLEVLSTLPHVCNSGDCWNYSTSSEAVMAGNQEGDTVSKECQGSTGNADSSKLDSEKDNSSSKPKIEKVKMKNKDDESTVKNSSIKSGSQRKRKSSASCKLSPNQMTLEVPLANSIQKNQMPTTEVTIGKTSPLEVIDKTPLEVIDKTPLEVINKTPLEVMNKTPLEVINKTPVNMSSNDQETSVIQLPEKSSYTERTEESNLRIYKTFSSHARHIKRKVSSLPSLADLLRRNDDSEVVEVSSTDGDESPTCKVATDEPLAFPVSRPSCINGEHCESLTEFNTECKSSDIQKDGDLKDLNSLGESVSSKRKTDLDNPVSSKRKTDLDNPVSSKRKTDLDNPVSSKRMTDLDNPVSSKRKADLDNPVSSKRETGLDNLVSSKRKTGLDNPVSSKRMTGPDNPVSSKRKTDLDNPVSSKRETGLDNPVSSKRIIGLDNPVSSKRETGFDNRVSSKRETGLDNPVSSKRKTGLDNLVSAKRKTGLDNPVSAKRKTGLDNPVSAKRIIGPANPVSSKIKTGLDNPVSSKRTTGLDKSVSSKQKTGFDKPVSSKRKISFVAAYDGAEIKKASVYIVKMKDEPTVQVSKTTVTTSNVVTNFGDTKTEFSPGNNVKKNDSFPIKTTPYPSASLIMSCKIRGTVKENDNQRHIGCNRICDSELKEMVMPCTFKTEELKVPTGPVKQGADKGFDIELYDLDWAQFEEELRLKALSDEDFQRAVWNGNFHLVQQALSCNEIYDLECRDLSGKTLLMTAADKGFECLAVCLLENGAYVDAQMKDGTTALMLAAQKGFSSIVDILVKLGAKVNRQTGDGDTALMMVWANLKVFAVGIFFIGNFFFCRITTGYEKHLSITLNNTAKIISTVFPLQCFNVCEGTEFIVKFHHVTQALKPGVGFLLFIAHSMFVADEVHCRFYGPCAVISVYLNEVKQISMTQEGNFVFSFNPIVDGSNQLVIKTMKASQSKAKLLVCAYKAQLLE</sequence>
<feature type="compositionally biased region" description="Basic and acidic residues" evidence="5">
    <location>
        <begin position="471"/>
        <end position="481"/>
    </location>
</feature>
<dbReference type="AlphaFoldDB" id="A0ABD3X973"/>
<dbReference type="GO" id="GO:0005634">
    <property type="term" value="C:nucleus"/>
    <property type="evidence" value="ECO:0007669"/>
    <property type="project" value="UniProtKB-SubCell"/>
</dbReference>
<dbReference type="Proteomes" id="UP001634394">
    <property type="component" value="Unassembled WGS sequence"/>
</dbReference>
<feature type="region of interest" description="Disordered" evidence="5">
    <location>
        <begin position="471"/>
        <end position="653"/>
    </location>
</feature>
<dbReference type="InterPro" id="IPR023779">
    <property type="entry name" value="Chromodomain_CS"/>
</dbReference>
<feature type="repeat" description="ANK" evidence="3">
    <location>
        <begin position="956"/>
        <end position="988"/>
    </location>
</feature>
<dbReference type="SMART" id="SM00248">
    <property type="entry name" value="ANK"/>
    <property type="match status" value="2"/>
</dbReference>
<feature type="coiled-coil region" evidence="4">
    <location>
        <begin position="62"/>
        <end position="89"/>
    </location>
</feature>
<feature type="compositionally biased region" description="Basic and acidic residues" evidence="5">
    <location>
        <begin position="589"/>
        <end position="604"/>
    </location>
</feature>
<dbReference type="InterPro" id="IPR036770">
    <property type="entry name" value="Ankyrin_rpt-contain_sf"/>
</dbReference>
<dbReference type="PANTHER" id="PTHR24183:SF1">
    <property type="entry name" value="FIBRONECTIN TYPE 3 AND ANKYRIN REPEAT DOMAINS PROTEIN 1"/>
    <property type="match status" value="1"/>
</dbReference>
<accession>A0ABD3X973</accession>
<comment type="caution">
    <text evidence="8">The sequence shown here is derived from an EMBL/GenBank/DDBJ whole genome shotgun (WGS) entry which is preliminary data.</text>
</comment>
<feature type="region of interest" description="Disordered" evidence="5">
    <location>
        <begin position="213"/>
        <end position="288"/>
    </location>
</feature>
<dbReference type="InterPro" id="IPR002110">
    <property type="entry name" value="Ankyrin_rpt"/>
</dbReference>
<comment type="subcellular location">
    <subcellularLocation>
        <location evidence="1">Nucleus</location>
    </subcellularLocation>
</comment>
<dbReference type="SMART" id="SM00298">
    <property type="entry name" value="CHROMO"/>
    <property type="match status" value="1"/>
</dbReference>
<dbReference type="InterPro" id="IPR023780">
    <property type="entry name" value="Chromo_domain"/>
</dbReference>
<dbReference type="Pfam" id="PF00385">
    <property type="entry name" value="Chromo"/>
    <property type="match status" value="1"/>
</dbReference>
<name>A0ABD3X973_SINWO</name>
<gene>
    <name evidence="8" type="ORF">ACJMK2_029125</name>
</gene>
<organism evidence="8 9">
    <name type="scientific">Sinanodonta woodiana</name>
    <name type="common">Chinese pond mussel</name>
    <name type="synonym">Anodonta woodiana</name>
    <dbReference type="NCBI Taxonomy" id="1069815"/>
    <lineage>
        <taxon>Eukaryota</taxon>
        <taxon>Metazoa</taxon>
        <taxon>Spiralia</taxon>
        <taxon>Lophotrochozoa</taxon>
        <taxon>Mollusca</taxon>
        <taxon>Bivalvia</taxon>
        <taxon>Autobranchia</taxon>
        <taxon>Heteroconchia</taxon>
        <taxon>Palaeoheterodonta</taxon>
        <taxon>Unionida</taxon>
        <taxon>Unionoidea</taxon>
        <taxon>Unionidae</taxon>
        <taxon>Unioninae</taxon>
        <taxon>Sinanodonta</taxon>
    </lineage>
</organism>
<feature type="domain" description="Chromo" evidence="7">
    <location>
        <begin position="18"/>
        <end position="77"/>
    </location>
</feature>
<evidence type="ECO:0000259" key="7">
    <source>
        <dbReference type="PROSITE" id="PS50013"/>
    </source>
</evidence>
<keyword evidence="4" id="KW-0175">Coiled coil</keyword>
<keyword evidence="3" id="KW-0040">ANK repeat</keyword>
<proteinExistence type="predicted"/>
<protein>
    <recommendedName>
        <fullName evidence="7">Chromo domain-containing protein</fullName>
    </recommendedName>
</protein>
<dbReference type="SUPFAM" id="SSF48403">
    <property type="entry name" value="Ankyrin repeat"/>
    <property type="match status" value="1"/>
</dbReference>
<dbReference type="Gene3D" id="2.40.50.40">
    <property type="match status" value="1"/>
</dbReference>
<dbReference type="PROSITE" id="PS00598">
    <property type="entry name" value="CHROMO_1"/>
    <property type="match status" value="1"/>
</dbReference>
<keyword evidence="6" id="KW-0472">Membrane</keyword>
<dbReference type="Pfam" id="PF12796">
    <property type="entry name" value="Ank_2"/>
    <property type="match status" value="1"/>
</dbReference>
<feature type="region of interest" description="Disordered" evidence="5">
    <location>
        <begin position="692"/>
        <end position="726"/>
    </location>
</feature>
<dbReference type="PROSITE" id="PS50013">
    <property type="entry name" value="CHROMO_2"/>
    <property type="match status" value="1"/>
</dbReference>
<feature type="compositionally biased region" description="Basic and acidic residues" evidence="5">
    <location>
        <begin position="234"/>
        <end position="262"/>
    </location>
</feature>
<feature type="compositionally biased region" description="Polar residues" evidence="5">
    <location>
        <begin position="125"/>
        <end position="137"/>
    </location>
</feature>
<evidence type="ECO:0000256" key="4">
    <source>
        <dbReference type="SAM" id="Coils"/>
    </source>
</evidence>
<keyword evidence="6" id="KW-0812">Transmembrane</keyword>
<keyword evidence="9" id="KW-1185">Reference proteome</keyword>
<feature type="region of interest" description="Disordered" evidence="5">
    <location>
        <begin position="120"/>
        <end position="175"/>
    </location>
</feature>
<dbReference type="InterPro" id="IPR000953">
    <property type="entry name" value="Chromo/chromo_shadow_dom"/>
</dbReference>
<reference evidence="8 9" key="1">
    <citation type="submission" date="2024-11" db="EMBL/GenBank/DDBJ databases">
        <title>Chromosome-level genome assembly of the freshwater bivalve Anodonta woodiana.</title>
        <authorList>
            <person name="Chen X."/>
        </authorList>
    </citation>
    <scope>NUCLEOTIDE SEQUENCE [LARGE SCALE GENOMIC DNA]</scope>
    <source>
        <strain evidence="8">MN2024</strain>
        <tissue evidence="8">Gills</tissue>
    </source>
</reference>
<feature type="compositionally biased region" description="Polar residues" evidence="5">
    <location>
        <begin position="279"/>
        <end position="288"/>
    </location>
</feature>
<evidence type="ECO:0000313" key="9">
    <source>
        <dbReference type="Proteomes" id="UP001634394"/>
    </source>
</evidence>
<dbReference type="CDD" id="cd00024">
    <property type="entry name" value="CD_CSD"/>
    <property type="match status" value="1"/>
</dbReference>
<keyword evidence="6" id="KW-1133">Transmembrane helix</keyword>
<keyword evidence="2" id="KW-0539">Nucleus</keyword>
<feature type="compositionally biased region" description="Basic and acidic residues" evidence="5">
    <location>
        <begin position="541"/>
        <end position="556"/>
    </location>
</feature>
<feature type="compositionally biased region" description="Polar residues" evidence="5">
    <location>
        <begin position="216"/>
        <end position="233"/>
    </location>
</feature>
<evidence type="ECO:0000313" key="8">
    <source>
        <dbReference type="EMBL" id="KAL3882819.1"/>
    </source>
</evidence>
<dbReference type="Gene3D" id="1.25.40.20">
    <property type="entry name" value="Ankyrin repeat-containing domain"/>
    <property type="match status" value="1"/>
</dbReference>
<dbReference type="SUPFAM" id="SSF54160">
    <property type="entry name" value="Chromo domain-like"/>
    <property type="match status" value="1"/>
</dbReference>
<evidence type="ECO:0000256" key="6">
    <source>
        <dbReference type="SAM" id="Phobius"/>
    </source>
</evidence>
<dbReference type="EMBL" id="JBJQND010000003">
    <property type="protein sequence ID" value="KAL3882819.1"/>
    <property type="molecule type" value="Genomic_DNA"/>
</dbReference>
<evidence type="ECO:0000256" key="2">
    <source>
        <dbReference type="ARBA" id="ARBA00023242"/>
    </source>
</evidence>
<dbReference type="PANTHER" id="PTHR24183">
    <property type="entry name" value="FIBRONECTIN TYPE 3 AND ANKYRIN REPEAT DOMAINS PROTEIN 1"/>
    <property type="match status" value="1"/>
</dbReference>
<dbReference type="InterPro" id="IPR016197">
    <property type="entry name" value="Chromo-like_dom_sf"/>
</dbReference>
<feature type="transmembrane region" description="Helical" evidence="6">
    <location>
        <begin position="993"/>
        <end position="1016"/>
    </location>
</feature>
<feature type="compositionally biased region" description="Basic and acidic residues" evidence="5">
    <location>
        <begin position="623"/>
        <end position="640"/>
    </location>
</feature>
<evidence type="ECO:0000256" key="1">
    <source>
        <dbReference type="ARBA" id="ARBA00004123"/>
    </source>
</evidence>
<dbReference type="PROSITE" id="PS50297">
    <property type="entry name" value="ANK_REP_REGION"/>
    <property type="match status" value="1"/>
</dbReference>
<evidence type="ECO:0000256" key="5">
    <source>
        <dbReference type="SAM" id="MobiDB-lite"/>
    </source>
</evidence>
<dbReference type="PROSITE" id="PS50088">
    <property type="entry name" value="ANK_REPEAT"/>
    <property type="match status" value="1"/>
</dbReference>
<evidence type="ECO:0000256" key="3">
    <source>
        <dbReference type="PROSITE-ProRule" id="PRU00023"/>
    </source>
</evidence>